<reference evidence="9 10" key="1">
    <citation type="submission" date="2007-09" db="EMBL/GenBank/DDBJ databases">
        <title>Draft genome sequence of Faecalibacterium prausnitzii M21/2.</title>
        <authorList>
            <person name="Sudarsanam P."/>
            <person name="Ley R."/>
            <person name="Guruge J."/>
            <person name="Turnbaugh P.J."/>
            <person name="Mahowald M."/>
            <person name="Liep D."/>
            <person name="Gordon J."/>
        </authorList>
    </citation>
    <scope>NUCLEOTIDE SEQUENCE [LARGE SCALE GENOMIC DNA]</scope>
    <source>
        <strain evidence="9 10">M21/2</strain>
    </source>
</reference>
<feature type="transmembrane region" description="Helical" evidence="8">
    <location>
        <begin position="129"/>
        <end position="148"/>
    </location>
</feature>
<dbReference type="HOGENOM" id="CLU_077931_3_0_9"/>
<dbReference type="PANTHER" id="PTHR34295:SF4">
    <property type="entry name" value="BIOTIN TRANSPORTER BIOY-RELATED"/>
    <property type="match status" value="1"/>
</dbReference>
<sequence length="261" mass="28010">MYRKKQCCGMGKHDHRLCNQRRILRISYFLTDYNISIDCKPFANFSVDLRRTGAVYSGTDALQNEKTEGKLTMKDKKLTTYQMAVTAVMAAVLCVLGPLTVPIGAVPISLANFVICLTAWLLGPKFGTLSVVIYLALGAIGIPVFSGYGAGLAKLAGPTGGYLVGYLLLAFIGGMFIEKSKGNPVVSAVGLVLGDAACYVLGTAWFVFQMQCELGYALTVCVYPFIALDLAKIVVSCIVGALLRKRLTQAGVLKLQNAVSE</sequence>
<keyword evidence="7 8" id="KW-0472">Membrane</keyword>
<evidence type="ECO:0000256" key="5">
    <source>
        <dbReference type="ARBA" id="ARBA00022692"/>
    </source>
</evidence>
<evidence type="ECO:0000256" key="4">
    <source>
        <dbReference type="ARBA" id="ARBA00022475"/>
    </source>
</evidence>
<dbReference type="Pfam" id="PF02632">
    <property type="entry name" value="BioY"/>
    <property type="match status" value="1"/>
</dbReference>
<evidence type="ECO:0000256" key="6">
    <source>
        <dbReference type="ARBA" id="ARBA00022989"/>
    </source>
</evidence>
<keyword evidence="6 8" id="KW-1133">Transmembrane helix</keyword>
<feature type="transmembrane region" description="Helical" evidence="8">
    <location>
        <begin position="105"/>
        <end position="122"/>
    </location>
</feature>
<evidence type="ECO:0000256" key="8">
    <source>
        <dbReference type="SAM" id="Phobius"/>
    </source>
</evidence>
<dbReference type="AlphaFoldDB" id="A8SD96"/>
<dbReference type="GO" id="GO:0005886">
    <property type="term" value="C:plasma membrane"/>
    <property type="evidence" value="ECO:0007669"/>
    <property type="project" value="UniProtKB-SubCell"/>
</dbReference>
<feature type="transmembrane region" description="Helical" evidence="8">
    <location>
        <begin position="160"/>
        <end position="177"/>
    </location>
</feature>
<comment type="caution">
    <text evidence="9">The sequence shown here is derived from an EMBL/GenBank/DDBJ whole genome shotgun (WGS) entry which is preliminary data.</text>
</comment>
<dbReference type="Proteomes" id="UP000005945">
    <property type="component" value="Unassembled WGS sequence"/>
</dbReference>
<dbReference type="PANTHER" id="PTHR34295">
    <property type="entry name" value="BIOTIN TRANSPORTER BIOY"/>
    <property type="match status" value="1"/>
</dbReference>
<dbReference type="Gene3D" id="1.10.1760.20">
    <property type="match status" value="1"/>
</dbReference>
<evidence type="ECO:0000256" key="1">
    <source>
        <dbReference type="ARBA" id="ARBA00004651"/>
    </source>
</evidence>
<feature type="transmembrane region" description="Helical" evidence="8">
    <location>
        <begin position="214"/>
        <end position="243"/>
    </location>
</feature>
<feature type="transmembrane region" description="Helical" evidence="8">
    <location>
        <begin position="80"/>
        <end position="99"/>
    </location>
</feature>
<gene>
    <name evidence="9" type="ORF">FAEPRAM212_02157</name>
</gene>
<organism evidence="9 10">
    <name type="scientific">Faecalibacterium prausnitzii M21/2</name>
    <dbReference type="NCBI Taxonomy" id="411485"/>
    <lineage>
        <taxon>Bacteria</taxon>
        <taxon>Bacillati</taxon>
        <taxon>Bacillota</taxon>
        <taxon>Clostridia</taxon>
        <taxon>Eubacteriales</taxon>
        <taxon>Oscillospiraceae</taxon>
        <taxon>Faecalibacterium</taxon>
    </lineage>
</organism>
<comment type="similarity">
    <text evidence="2">Belongs to the BioY family.</text>
</comment>
<keyword evidence="4" id="KW-1003">Cell membrane</keyword>
<evidence type="ECO:0000313" key="9">
    <source>
        <dbReference type="EMBL" id="EDP20832.1"/>
    </source>
</evidence>
<evidence type="ECO:0000313" key="10">
    <source>
        <dbReference type="Proteomes" id="UP000005945"/>
    </source>
</evidence>
<protein>
    <submittedName>
        <fullName evidence="9">BioY family protein</fullName>
    </submittedName>
</protein>
<keyword evidence="3" id="KW-0813">Transport</keyword>
<dbReference type="EMBL" id="ABED02000028">
    <property type="protein sequence ID" value="EDP20832.1"/>
    <property type="molecule type" value="Genomic_DNA"/>
</dbReference>
<keyword evidence="5 8" id="KW-0812">Transmembrane</keyword>
<reference evidence="9 10" key="2">
    <citation type="submission" date="2007-09" db="EMBL/GenBank/DDBJ databases">
        <authorList>
            <person name="Fulton L."/>
            <person name="Clifton S."/>
            <person name="Fulton B."/>
            <person name="Xu J."/>
            <person name="Minx P."/>
            <person name="Pepin K.H."/>
            <person name="Johnson M."/>
            <person name="Thiruvilangam P."/>
            <person name="Bhonagiri V."/>
            <person name="Nash W.E."/>
            <person name="Mardis E.R."/>
            <person name="Wilson R.K."/>
        </authorList>
    </citation>
    <scope>NUCLEOTIDE SEQUENCE [LARGE SCALE GENOMIC DNA]</scope>
    <source>
        <strain evidence="9 10">M21/2</strain>
    </source>
</reference>
<accession>A8SD96</accession>
<evidence type="ECO:0000256" key="7">
    <source>
        <dbReference type="ARBA" id="ARBA00023136"/>
    </source>
</evidence>
<dbReference type="GO" id="GO:0015225">
    <property type="term" value="F:biotin transmembrane transporter activity"/>
    <property type="evidence" value="ECO:0007669"/>
    <property type="project" value="InterPro"/>
</dbReference>
<name>A8SD96_9FIRM</name>
<proteinExistence type="inferred from homology"/>
<feature type="transmembrane region" description="Helical" evidence="8">
    <location>
        <begin position="189"/>
        <end position="208"/>
    </location>
</feature>
<evidence type="ECO:0000256" key="2">
    <source>
        <dbReference type="ARBA" id="ARBA00010692"/>
    </source>
</evidence>
<evidence type="ECO:0000256" key="3">
    <source>
        <dbReference type="ARBA" id="ARBA00022448"/>
    </source>
</evidence>
<dbReference type="InterPro" id="IPR003784">
    <property type="entry name" value="BioY"/>
</dbReference>
<comment type="subcellular location">
    <subcellularLocation>
        <location evidence="1">Cell membrane</location>
        <topology evidence="1">Multi-pass membrane protein</topology>
    </subcellularLocation>
</comment>